<dbReference type="InterPro" id="IPR003720">
    <property type="entry name" value="tRNA_STrfase"/>
</dbReference>
<dbReference type="PANTHER" id="PTHR43209:SF1">
    <property type="entry name" value="TRNA SULFURTRANSFERASE"/>
    <property type="match status" value="1"/>
</dbReference>
<keyword evidence="3 9" id="KW-0820">tRNA-binding</keyword>
<evidence type="ECO:0000256" key="8">
    <source>
        <dbReference type="ARBA" id="ARBA00022977"/>
    </source>
</evidence>
<dbReference type="InterPro" id="IPR014729">
    <property type="entry name" value="Rossmann-like_a/b/a_fold"/>
</dbReference>
<organism evidence="12 13">
    <name type="scientific">Streptomyces armeniacus</name>
    <dbReference type="NCBI Taxonomy" id="83291"/>
    <lineage>
        <taxon>Bacteria</taxon>
        <taxon>Bacillati</taxon>
        <taxon>Actinomycetota</taxon>
        <taxon>Actinomycetes</taxon>
        <taxon>Kitasatosporales</taxon>
        <taxon>Streptomycetaceae</taxon>
        <taxon>Streptomyces</taxon>
    </lineage>
</organism>
<dbReference type="NCBIfam" id="TIGR00342">
    <property type="entry name" value="tRNA uracil 4-sulfurtransferase ThiI"/>
    <property type="match status" value="1"/>
</dbReference>
<dbReference type="GO" id="GO:0009229">
    <property type="term" value="P:thiamine diphosphate biosynthetic process"/>
    <property type="evidence" value="ECO:0007669"/>
    <property type="project" value="UniProtKB-UniRule"/>
</dbReference>
<feature type="domain" description="THUMP" evidence="11">
    <location>
        <begin position="83"/>
        <end position="191"/>
    </location>
</feature>
<keyword evidence="13" id="KW-1185">Reference proteome</keyword>
<dbReference type="HAMAP" id="MF_00021">
    <property type="entry name" value="ThiI"/>
    <property type="match status" value="1"/>
</dbReference>
<dbReference type="GO" id="GO:0009228">
    <property type="term" value="P:thiamine biosynthetic process"/>
    <property type="evidence" value="ECO:0007669"/>
    <property type="project" value="UniProtKB-KW"/>
</dbReference>
<name>A0A345XIY7_9ACTN</name>
<dbReference type="PANTHER" id="PTHR43209">
    <property type="entry name" value="TRNA SULFURTRANSFERASE"/>
    <property type="match status" value="1"/>
</dbReference>
<evidence type="ECO:0000313" key="12">
    <source>
        <dbReference type="EMBL" id="AXK31603.1"/>
    </source>
</evidence>
<keyword evidence="6 9" id="KW-0067">ATP-binding</keyword>
<evidence type="ECO:0000256" key="5">
    <source>
        <dbReference type="ARBA" id="ARBA00022741"/>
    </source>
</evidence>
<evidence type="ECO:0000256" key="1">
    <source>
        <dbReference type="ARBA" id="ARBA00004496"/>
    </source>
</evidence>
<feature type="binding site" evidence="9">
    <location>
        <position position="291"/>
    </location>
    <ligand>
        <name>ATP</name>
        <dbReference type="ChEBI" id="CHEBI:30616"/>
    </ligand>
</feature>
<keyword evidence="8 9" id="KW-0784">Thiamine biosynthesis</keyword>
<dbReference type="EMBL" id="CP031320">
    <property type="protein sequence ID" value="AXK31603.1"/>
    <property type="molecule type" value="Genomic_DNA"/>
</dbReference>
<comment type="subcellular location">
    <subcellularLocation>
        <location evidence="1 9">Cytoplasm</location>
    </subcellularLocation>
</comment>
<comment type="similarity">
    <text evidence="9">Belongs to the ThiI family.</text>
</comment>
<dbReference type="Proteomes" id="UP000254425">
    <property type="component" value="Chromosome"/>
</dbReference>
<dbReference type="Gene3D" id="3.30.2130.30">
    <property type="match status" value="1"/>
</dbReference>
<feature type="binding site" evidence="9">
    <location>
        <begin position="209"/>
        <end position="210"/>
    </location>
    <ligand>
        <name>ATP</name>
        <dbReference type="ChEBI" id="CHEBI:30616"/>
    </ligand>
</feature>
<keyword evidence="7 9" id="KW-0694">RNA-binding</keyword>
<dbReference type="Pfam" id="PF22025">
    <property type="entry name" value="ThiI_fer"/>
    <property type="match status" value="1"/>
</dbReference>
<dbReference type="CDD" id="cd01712">
    <property type="entry name" value="PPase_ThiI"/>
    <property type="match status" value="1"/>
</dbReference>
<dbReference type="PROSITE" id="PS51165">
    <property type="entry name" value="THUMP"/>
    <property type="match status" value="1"/>
</dbReference>
<dbReference type="GO" id="GO:0140741">
    <property type="term" value="F:tRNA-uracil-4 sulfurtransferase activity"/>
    <property type="evidence" value="ECO:0007669"/>
    <property type="project" value="UniProtKB-EC"/>
</dbReference>
<evidence type="ECO:0000256" key="2">
    <source>
        <dbReference type="ARBA" id="ARBA00022490"/>
    </source>
</evidence>
<dbReference type="CDD" id="cd11716">
    <property type="entry name" value="THUMP_ThiI"/>
    <property type="match status" value="1"/>
</dbReference>
<comment type="catalytic activity">
    <reaction evidence="9">
        <text>[ThiS sulfur-carrier protein]-C-terminal Gly-Gly-AMP + S-sulfanyl-L-cysteinyl-[cysteine desulfurase] + AH2 = [ThiS sulfur-carrier protein]-C-terminal-Gly-aminoethanethioate + L-cysteinyl-[cysteine desulfurase] + A + AMP + 2 H(+)</text>
        <dbReference type="Rhea" id="RHEA:43340"/>
        <dbReference type="Rhea" id="RHEA-COMP:12157"/>
        <dbReference type="Rhea" id="RHEA-COMP:12158"/>
        <dbReference type="Rhea" id="RHEA-COMP:12910"/>
        <dbReference type="Rhea" id="RHEA-COMP:19908"/>
        <dbReference type="ChEBI" id="CHEBI:13193"/>
        <dbReference type="ChEBI" id="CHEBI:15378"/>
        <dbReference type="ChEBI" id="CHEBI:17499"/>
        <dbReference type="ChEBI" id="CHEBI:29950"/>
        <dbReference type="ChEBI" id="CHEBI:61963"/>
        <dbReference type="ChEBI" id="CHEBI:90618"/>
        <dbReference type="ChEBI" id="CHEBI:232372"/>
        <dbReference type="ChEBI" id="CHEBI:456215"/>
    </reaction>
</comment>
<dbReference type="InterPro" id="IPR049961">
    <property type="entry name" value="ThiI_N"/>
</dbReference>
<keyword evidence="5 9" id="KW-0547">Nucleotide-binding</keyword>
<dbReference type="InterPro" id="IPR004114">
    <property type="entry name" value="THUMP_dom"/>
</dbReference>
<feature type="binding site" evidence="9">
    <location>
        <position position="322"/>
    </location>
    <ligand>
        <name>ATP</name>
        <dbReference type="ChEBI" id="CHEBI:30616"/>
    </ligand>
</feature>
<evidence type="ECO:0000256" key="9">
    <source>
        <dbReference type="HAMAP-Rule" id="MF_00021"/>
    </source>
</evidence>
<keyword evidence="4 9" id="KW-0808">Transferase</keyword>
<dbReference type="KEGG" id="sarm:DVA86_02020"/>
<dbReference type="GO" id="GO:0002937">
    <property type="term" value="P:tRNA 4-thiouridine biosynthesis"/>
    <property type="evidence" value="ECO:0007669"/>
    <property type="project" value="TreeGrafter"/>
</dbReference>
<gene>
    <name evidence="9 12" type="primary">thiI</name>
    <name evidence="12" type="ORF">DVA86_02020</name>
</gene>
<dbReference type="InterPro" id="IPR020536">
    <property type="entry name" value="ThiI_AANH"/>
</dbReference>
<evidence type="ECO:0000256" key="3">
    <source>
        <dbReference type="ARBA" id="ARBA00022555"/>
    </source>
</evidence>
<evidence type="ECO:0000256" key="7">
    <source>
        <dbReference type="ARBA" id="ARBA00022884"/>
    </source>
</evidence>
<dbReference type="GO" id="GO:0005524">
    <property type="term" value="F:ATP binding"/>
    <property type="evidence" value="ECO:0007669"/>
    <property type="project" value="UniProtKB-UniRule"/>
</dbReference>
<dbReference type="InterPro" id="IPR054173">
    <property type="entry name" value="ThiI_fer"/>
</dbReference>
<dbReference type="SUPFAM" id="SSF143437">
    <property type="entry name" value="THUMP domain-like"/>
    <property type="match status" value="1"/>
</dbReference>
<dbReference type="UniPathway" id="UPA00060"/>
<dbReference type="InterPro" id="IPR049962">
    <property type="entry name" value="THUMP_ThiI"/>
</dbReference>
<reference evidence="12 13" key="1">
    <citation type="submission" date="2018-07" db="EMBL/GenBank/DDBJ databases">
        <title>Draft genome of the type strain Streptomyces armeniacus ATCC 15676.</title>
        <authorList>
            <person name="Labana P."/>
            <person name="Gosse J.T."/>
            <person name="Boddy C.N."/>
        </authorList>
    </citation>
    <scope>NUCLEOTIDE SEQUENCE [LARGE SCALE GENOMIC DNA]</scope>
    <source>
        <strain evidence="12 13">ATCC 15676</strain>
    </source>
</reference>
<proteinExistence type="inferred from homology"/>
<feature type="region of interest" description="Disordered" evidence="10">
    <location>
        <begin position="416"/>
        <end position="440"/>
    </location>
</feature>
<evidence type="ECO:0000313" key="13">
    <source>
        <dbReference type="Proteomes" id="UP000254425"/>
    </source>
</evidence>
<evidence type="ECO:0000256" key="6">
    <source>
        <dbReference type="ARBA" id="ARBA00022840"/>
    </source>
</evidence>
<protein>
    <recommendedName>
        <fullName evidence="9">Probable tRNA sulfurtransferase</fullName>
        <ecNumber evidence="9">2.8.1.4</ecNumber>
    </recommendedName>
    <alternativeName>
        <fullName evidence="9">Sulfur carrier protein ThiS sulfurtransferase</fullName>
    </alternativeName>
    <alternativeName>
        <fullName evidence="9">Thiamine biosynthesis protein ThiI</fullName>
    </alternativeName>
    <alternativeName>
        <fullName evidence="9">tRNA 4-thiouridine synthase</fullName>
    </alternativeName>
</protein>
<dbReference type="GO" id="GO:0004810">
    <property type="term" value="F:CCA tRNA nucleotidyltransferase activity"/>
    <property type="evidence" value="ECO:0007669"/>
    <property type="project" value="InterPro"/>
</dbReference>
<feature type="binding site" evidence="9">
    <location>
        <position position="313"/>
    </location>
    <ligand>
        <name>ATP</name>
        <dbReference type="ChEBI" id="CHEBI:30616"/>
    </ligand>
</feature>
<evidence type="ECO:0000259" key="11">
    <source>
        <dbReference type="PROSITE" id="PS51165"/>
    </source>
</evidence>
<keyword evidence="2 9" id="KW-0963">Cytoplasm</keyword>
<evidence type="ECO:0000256" key="4">
    <source>
        <dbReference type="ARBA" id="ARBA00022679"/>
    </source>
</evidence>
<dbReference type="RefSeq" id="WP_208875221.1">
    <property type="nucleotide sequence ID" value="NZ_CP031320.1"/>
</dbReference>
<dbReference type="Pfam" id="PF02568">
    <property type="entry name" value="ThiI"/>
    <property type="match status" value="1"/>
</dbReference>
<dbReference type="EC" id="2.8.1.4" evidence="9"/>
<dbReference type="GO" id="GO:0052837">
    <property type="term" value="P:thiazole biosynthetic process"/>
    <property type="evidence" value="ECO:0007669"/>
    <property type="project" value="TreeGrafter"/>
</dbReference>
<dbReference type="AlphaFoldDB" id="A0A345XIY7"/>
<sequence>MPGEPCVLLKYGELALKGRNKWLFERRLRDNVRRAMAGAGRPVRLRGRRGVLVVCPEPALPDAPDAPAPADVPDAADAPCLPDEIVARAQRVMGVSVVQPALRVPKTPEAAAAAAVHLARTLGGPAASAPPSFAVRARRRDKTFPLTSDRLAAYVGESVRTELGWPVDLGGPRVAITVEVDRHEVFVATERLPGQGGLPVGASGRALVLLSGGFDSPVAAYRAMRRGLHCEFVHFTGAPFTGPSSTYKAYALARELGRFQGGARLHTVPMGEAQRALRTAGAGELQIVAQRRLMVRTADRLAERLRAQALVTGDSLGQVSSQTLANLTAVADAARLPLLRPLLGWDKAEIMAEAARIGTADISRLHDEDCCSLLVPPRVTTRAAPAALARLERRTDPDATVDRLLARTRVLLPEDTRSGATAGADATESDATAAGSPSVA</sequence>
<dbReference type="GO" id="GO:0000049">
    <property type="term" value="F:tRNA binding"/>
    <property type="evidence" value="ECO:0007669"/>
    <property type="project" value="UniProtKB-UniRule"/>
</dbReference>
<evidence type="ECO:0000256" key="10">
    <source>
        <dbReference type="SAM" id="MobiDB-lite"/>
    </source>
</evidence>
<comment type="catalytic activity">
    <reaction evidence="9">
        <text>[ThiI sulfur-carrier protein]-S-sulfanyl-L-cysteine + a uridine in tRNA + 2 reduced [2Fe-2S]-[ferredoxin] + ATP + H(+) = [ThiI sulfur-carrier protein]-L-cysteine + a 4-thiouridine in tRNA + 2 oxidized [2Fe-2S]-[ferredoxin] + AMP + diphosphate</text>
        <dbReference type="Rhea" id="RHEA:24176"/>
        <dbReference type="Rhea" id="RHEA-COMP:10000"/>
        <dbReference type="Rhea" id="RHEA-COMP:10001"/>
        <dbReference type="Rhea" id="RHEA-COMP:13337"/>
        <dbReference type="Rhea" id="RHEA-COMP:13338"/>
        <dbReference type="Rhea" id="RHEA-COMP:13339"/>
        <dbReference type="Rhea" id="RHEA-COMP:13340"/>
        <dbReference type="ChEBI" id="CHEBI:15378"/>
        <dbReference type="ChEBI" id="CHEBI:29950"/>
        <dbReference type="ChEBI" id="CHEBI:30616"/>
        <dbReference type="ChEBI" id="CHEBI:33019"/>
        <dbReference type="ChEBI" id="CHEBI:33737"/>
        <dbReference type="ChEBI" id="CHEBI:33738"/>
        <dbReference type="ChEBI" id="CHEBI:61963"/>
        <dbReference type="ChEBI" id="CHEBI:65315"/>
        <dbReference type="ChEBI" id="CHEBI:136798"/>
        <dbReference type="ChEBI" id="CHEBI:456215"/>
        <dbReference type="EC" id="2.8.1.4"/>
    </reaction>
</comment>
<comment type="pathway">
    <text evidence="9">Cofactor biosynthesis; thiamine diphosphate biosynthesis.</text>
</comment>
<feature type="binding site" evidence="9">
    <location>
        <begin position="234"/>
        <end position="235"/>
    </location>
    <ligand>
        <name>ATP</name>
        <dbReference type="ChEBI" id="CHEBI:30616"/>
    </ligand>
</feature>
<dbReference type="GO" id="GO:0005829">
    <property type="term" value="C:cytosol"/>
    <property type="evidence" value="ECO:0007669"/>
    <property type="project" value="TreeGrafter"/>
</dbReference>
<dbReference type="Gene3D" id="3.40.50.620">
    <property type="entry name" value="HUPs"/>
    <property type="match status" value="1"/>
</dbReference>
<dbReference type="Pfam" id="PF02926">
    <property type="entry name" value="THUMP"/>
    <property type="match status" value="1"/>
</dbReference>
<dbReference type="InterPro" id="IPR050102">
    <property type="entry name" value="tRNA_sulfurtransferase_ThiI"/>
</dbReference>
<dbReference type="SMART" id="SM00981">
    <property type="entry name" value="THUMP"/>
    <property type="match status" value="1"/>
</dbReference>
<dbReference type="SUPFAM" id="SSF52402">
    <property type="entry name" value="Adenine nucleotide alpha hydrolases-like"/>
    <property type="match status" value="1"/>
</dbReference>
<comment type="function">
    <text evidence="9">Catalyzes the ATP-dependent transfer of a sulfur to tRNA to produce 4-thiouridine in position 8 of tRNAs, which functions as a near-UV photosensor. Also catalyzes the transfer of sulfur to the sulfur carrier protein ThiS, forming ThiS-thiocarboxylate. This is a step in the synthesis of thiazole, in the thiamine biosynthesis pathway. The sulfur is donated as persulfide by IscS.</text>
</comment>
<accession>A0A345XIY7</accession>